<dbReference type="Gene3D" id="3.40.190.290">
    <property type="match status" value="1"/>
</dbReference>
<gene>
    <name evidence="6" type="ORF">CXK94_11300</name>
</gene>
<comment type="caution">
    <text evidence="6">The sequence shown here is derived from an EMBL/GenBank/DDBJ whole genome shotgun (WGS) entry which is preliminary data.</text>
</comment>
<dbReference type="InterPro" id="IPR036388">
    <property type="entry name" value="WH-like_DNA-bd_sf"/>
</dbReference>
<dbReference type="InterPro" id="IPR005119">
    <property type="entry name" value="LysR_subst-bd"/>
</dbReference>
<dbReference type="SUPFAM" id="SSF46785">
    <property type="entry name" value="Winged helix' DNA-binding domain"/>
    <property type="match status" value="1"/>
</dbReference>
<reference evidence="6 7" key="1">
    <citation type="submission" date="2018-01" db="EMBL/GenBank/DDBJ databases">
        <title>Denitrification phenotypes of diverse strains of Pseudomonas stutzeri.</title>
        <authorList>
            <person name="Milligan D.A."/>
            <person name="Bergaust L."/>
            <person name="Bakken L.R."/>
            <person name="Frostegard A."/>
        </authorList>
    </citation>
    <scope>NUCLEOTIDE SEQUENCE [LARGE SCALE GENOMIC DNA]</scope>
    <source>
        <strain evidence="6 7">24a75</strain>
    </source>
</reference>
<dbReference type="Pfam" id="PF00126">
    <property type="entry name" value="HTH_1"/>
    <property type="match status" value="1"/>
</dbReference>
<accession>A0A2N8T4E3</accession>
<dbReference type="EMBL" id="POUT01000005">
    <property type="protein sequence ID" value="PNG09608.1"/>
    <property type="molecule type" value="Genomic_DNA"/>
</dbReference>
<keyword evidence="2" id="KW-0805">Transcription regulation</keyword>
<dbReference type="GO" id="GO:0043565">
    <property type="term" value="F:sequence-specific DNA binding"/>
    <property type="evidence" value="ECO:0007669"/>
    <property type="project" value="TreeGrafter"/>
</dbReference>
<dbReference type="InterPro" id="IPR036390">
    <property type="entry name" value="WH_DNA-bd_sf"/>
</dbReference>
<dbReference type="PANTHER" id="PTHR30537:SF5">
    <property type="entry name" value="HTH-TYPE TRANSCRIPTIONAL ACTIVATOR TTDR-RELATED"/>
    <property type="match status" value="1"/>
</dbReference>
<dbReference type="Pfam" id="PF03466">
    <property type="entry name" value="LysR_substrate"/>
    <property type="match status" value="1"/>
</dbReference>
<dbReference type="PROSITE" id="PS50931">
    <property type="entry name" value="HTH_LYSR"/>
    <property type="match status" value="1"/>
</dbReference>
<dbReference type="PANTHER" id="PTHR30537">
    <property type="entry name" value="HTH-TYPE TRANSCRIPTIONAL REGULATOR"/>
    <property type="match status" value="1"/>
</dbReference>
<evidence type="ECO:0000259" key="5">
    <source>
        <dbReference type="PROSITE" id="PS50931"/>
    </source>
</evidence>
<comment type="similarity">
    <text evidence="1">Belongs to the LysR transcriptional regulatory family.</text>
</comment>
<keyword evidence="3" id="KW-0238">DNA-binding</keyword>
<keyword evidence="4" id="KW-0804">Transcription</keyword>
<dbReference type="Gene3D" id="1.10.10.10">
    <property type="entry name" value="Winged helix-like DNA-binding domain superfamily/Winged helix DNA-binding domain"/>
    <property type="match status" value="1"/>
</dbReference>
<sequence length="321" mass="35955">MGTNDNAALLPYMAVFVRVVEAGSFSAAARLLGSTPSAVSRQVARLEQALALRLLERTTRQLRLNEAGAQFYQHCRAMLEAAEAAMAIGERLMRSPRGLVRLSVPKAYGKFVVSPLMPGFLQRYPDVDVQLRIDDRSPDLIEEGFDLLVQVTDQPPAGLAGKPFEPVRQLLCASPDYLQRHGAPQHPQDLLRHSCLYLGESAGDNRWHLRRGERQEVVTVRGRYISNHSEARLQVALAHLGITCLPHFTAAAALADGRLREVLPEWRYTGSYQGAAWLLWRQNRHLPPKLRVLIDYLSEALTPALAPVHKVVRQHKLHRLL</sequence>
<feature type="domain" description="HTH lysR-type" evidence="5">
    <location>
        <begin position="13"/>
        <end position="65"/>
    </location>
</feature>
<protein>
    <submittedName>
        <fullName evidence="6">Transcriptional regulator</fullName>
    </submittedName>
</protein>
<dbReference type="GO" id="GO:0006351">
    <property type="term" value="P:DNA-templated transcription"/>
    <property type="evidence" value="ECO:0007669"/>
    <property type="project" value="TreeGrafter"/>
</dbReference>
<evidence type="ECO:0000256" key="1">
    <source>
        <dbReference type="ARBA" id="ARBA00009437"/>
    </source>
</evidence>
<dbReference type="InterPro" id="IPR058163">
    <property type="entry name" value="LysR-type_TF_proteobact-type"/>
</dbReference>
<dbReference type="FunFam" id="1.10.10.10:FF:000001">
    <property type="entry name" value="LysR family transcriptional regulator"/>
    <property type="match status" value="1"/>
</dbReference>
<dbReference type="AlphaFoldDB" id="A0A2N8T4E3"/>
<evidence type="ECO:0000256" key="2">
    <source>
        <dbReference type="ARBA" id="ARBA00023015"/>
    </source>
</evidence>
<dbReference type="RefSeq" id="WP_102894421.1">
    <property type="nucleotide sequence ID" value="NZ_JAMOHU010000005.1"/>
</dbReference>
<name>A0A2N8T4E3_STUST</name>
<dbReference type="GO" id="GO:0003700">
    <property type="term" value="F:DNA-binding transcription factor activity"/>
    <property type="evidence" value="ECO:0007669"/>
    <property type="project" value="InterPro"/>
</dbReference>
<proteinExistence type="inferred from homology"/>
<dbReference type="InterPro" id="IPR000847">
    <property type="entry name" value="LysR_HTH_N"/>
</dbReference>
<dbReference type="CDD" id="cd08422">
    <property type="entry name" value="PBP2_CrgA_like"/>
    <property type="match status" value="1"/>
</dbReference>
<evidence type="ECO:0000256" key="3">
    <source>
        <dbReference type="ARBA" id="ARBA00023125"/>
    </source>
</evidence>
<organism evidence="6 7">
    <name type="scientific">Stutzerimonas stutzeri</name>
    <name type="common">Pseudomonas stutzeri</name>
    <dbReference type="NCBI Taxonomy" id="316"/>
    <lineage>
        <taxon>Bacteria</taxon>
        <taxon>Pseudomonadati</taxon>
        <taxon>Pseudomonadota</taxon>
        <taxon>Gammaproteobacteria</taxon>
        <taxon>Pseudomonadales</taxon>
        <taxon>Pseudomonadaceae</taxon>
        <taxon>Stutzerimonas</taxon>
    </lineage>
</organism>
<dbReference type="SUPFAM" id="SSF53850">
    <property type="entry name" value="Periplasmic binding protein-like II"/>
    <property type="match status" value="1"/>
</dbReference>
<evidence type="ECO:0000313" key="7">
    <source>
        <dbReference type="Proteomes" id="UP000236023"/>
    </source>
</evidence>
<evidence type="ECO:0000313" key="6">
    <source>
        <dbReference type="EMBL" id="PNG09608.1"/>
    </source>
</evidence>
<evidence type="ECO:0000256" key="4">
    <source>
        <dbReference type="ARBA" id="ARBA00023163"/>
    </source>
</evidence>
<dbReference type="Proteomes" id="UP000236023">
    <property type="component" value="Unassembled WGS sequence"/>
</dbReference>